<dbReference type="AlphaFoldDB" id="A0A1F6DI41"/>
<gene>
    <name evidence="1" type="ORF">A3C87_03110</name>
</gene>
<evidence type="ECO:0000313" key="2">
    <source>
        <dbReference type="Proteomes" id="UP000176511"/>
    </source>
</evidence>
<sequence length="116" mass="13096">MTTTQVIDHDVVTHSVDKILESAVRARRQALRAPKLYLEHEEINVGWRVNLYQAFSSFPLTSKKVLAYVDVERKKPKQLSLTVHNSALSSGELKEVEAYIALLEKQLEGSSSRSIC</sequence>
<dbReference type="Proteomes" id="UP000176511">
    <property type="component" value="Unassembled WGS sequence"/>
</dbReference>
<evidence type="ECO:0000313" key="1">
    <source>
        <dbReference type="EMBL" id="OGG61114.1"/>
    </source>
</evidence>
<dbReference type="EMBL" id="MFLE01000025">
    <property type="protein sequence ID" value="OGG61114.1"/>
    <property type="molecule type" value="Genomic_DNA"/>
</dbReference>
<proteinExistence type="predicted"/>
<organism evidence="1 2">
    <name type="scientific">Candidatus Kaiserbacteria bacterium RIFCSPHIGHO2_02_FULL_49_34</name>
    <dbReference type="NCBI Taxonomy" id="1798491"/>
    <lineage>
        <taxon>Bacteria</taxon>
        <taxon>Candidatus Kaiseribacteriota</taxon>
    </lineage>
</organism>
<reference evidence="1 2" key="1">
    <citation type="journal article" date="2016" name="Nat. Commun.">
        <title>Thousands of microbial genomes shed light on interconnected biogeochemical processes in an aquifer system.</title>
        <authorList>
            <person name="Anantharaman K."/>
            <person name="Brown C.T."/>
            <person name="Hug L.A."/>
            <person name="Sharon I."/>
            <person name="Castelle C.J."/>
            <person name="Probst A.J."/>
            <person name="Thomas B.C."/>
            <person name="Singh A."/>
            <person name="Wilkins M.J."/>
            <person name="Karaoz U."/>
            <person name="Brodie E.L."/>
            <person name="Williams K.H."/>
            <person name="Hubbard S.S."/>
            <person name="Banfield J.F."/>
        </authorList>
    </citation>
    <scope>NUCLEOTIDE SEQUENCE [LARGE SCALE GENOMIC DNA]</scope>
</reference>
<name>A0A1F6DI41_9BACT</name>
<dbReference type="STRING" id="1798491.A3C87_03110"/>
<comment type="caution">
    <text evidence="1">The sequence shown here is derived from an EMBL/GenBank/DDBJ whole genome shotgun (WGS) entry which is preliminary data.</text>
</comment>
<protein>
    <submittedName>
        <fullName evidence="1">Uncharacterized protein</fullName>
    </submittedName>
</protein>
<accession>A0A1F6DI41</accession>